<gene>
    <name evidence="4" type="ORF">KP79_PYT08896</name>
</gene>
<keyword evidence="1" id="KW-0677">Repeat</keyword>
<feature type="repeat" description="ANK" evidence="3">
    <location>
        <begin position="3"/>
        <end position="35"/>
    </location>
</feature>
<protein>
    <submittedName>
        <fullName evidence="4">Ankyrin repeat domain-containing protein 29</fullName>
    </submittedName>
</protein>
<evidence type="ECO:0000256" key="3">
    <source>
        <dbReference type="PROSITE-ProRule" id="PRU00023"/>
    </source>
</evidence>
<keyword evidence="5" id="KW-1185">Reference proteome</keyword>
<organism evidence="4 5">
    <name type="scientific">Mizuhopecten yessoensis</name>
    <name type="common">Japanese scallop</name>
    <name type="synonym">Patinopecten yessoensis</name>
    <dbReference type="NCBI Taxonomy" id="6573"/>
    <lineage>
        <taxon>Eukaryota</taxon>
        <taxon>Metazoa</taxon>
        <taxon>Spiralia</taxon>
        <taxon>Lophotrochozoa</taxon>
        <taxon>Mollusca</taxon>
        <taxon>Bivalvia</taxon>
        <taxon>Autobranchia</taxon>
        <taxon>Pteriomorphia</taxon>
        <taxon>Pectinida</taxon>
        <taxon>Pectinoidea</taxon>
        <taxon>Pectinidae</taxon>
        <taxon>Mizuhopecten</taxon>
    </lineage>
</organism>
<dbReference type="PRINTS" id="PR01415">
    <property type="entry name" value="ANKYRIN"/>
</dbReference>
<dbReference type="EMBL" id="NEDP02005505">
    <property type="protein sequence ID" value="OWF39860.1"/>
    <property type="molecule type" value="Genomic_DNA"/>
</dbReference>
<dbReference type="Pfam" id="PF12796">
    <property type="entry name" value="Ank_2"/>
    <property type="match status" value="2"/>
</dbReference>
<comment type="caution">
    <text evidence="4">The sequence shown here is derived from an EMBL/GenBank/DDBJ whole genome shotgun (WGS) entry which is preliminary data.</text>
</comment>
<name>A0A210PTM5_MIZYE</name>
<dbReference type="OrthoDB" id="539213at2759"/>
<evidence type="ECO:0000313" key="4">
    <source>
        <dbReference type="EMBL" id="OWF39860.1"/>
    </source>
</evidence>
<dbReference type="PANTHER" id="PTHR24198:SF165">
    <property type="entry name" value="ANKYRIN REPEAT-CONTAINING PROTEIN-RELATED"/>
    <property type="match status" value="1"/>
</dbReference>
<dbReference type="InterPro" id="IPR036770">
    <property type="entry name" value="Ankyrin_rpt-contain_sf"/>
</dbReference>
<dbReference type="Gene3D" id="1.25.40.20">
    <property type="entry name" value="Ankyrin repeat-containing domain"/>
    <property type="match status" value="1"/>
</dbReference>
<feature type="repeat" description="ANK" evidence="3">
    <location>
        <begin position="36"/>
        <end position="68"/>
    </location>
</feature>
<reference evidence="4 5" key="1">
    <citation type="journal article" date="2017" name="Nat. Ecol. Evol.">
        <title>Scallop genome provides insights into evolution of bilaterian karyotype and development.</title>
        <authorList>
            <person name="Wang S."/>
            <person name="Zhang J."/>
            <person name="Jiao W."/>
            <person name="Li J."/>
            <person name="Xun X."/>
            <person name="Sun Y."/>
            <person name="Guo X."/>
            <person name="Huan P."/>
            <person name="Dong B."/>
            <person name="Zhang L."/>
            <person name="Hu X."/>
            <person name="Sun X."/>
            <person name="Wang J."/>
            <person name="Zhao C."/>
            <person name="Wang Y."/>
            <person name="Wang D."/>
            <person name="Huang X."/>
            <person name="Wang R."/>
            <person name="Lv J."/>
            <person name="Li Y."/>
            <person name="Zhang Z."/>
            <person name="Liu B."/>
            <person name="Lu W."/>
            <person name="Hui Y."/>
            <person name="Liang J."/>
            <person name="Zhou Z."/>
            <person name="Hou R."/>
            <person name="Li X."/>
            <person name="Liu Y."/>
            <person name="Li H."/>
            <person name="Ning X."/>
            <person name="Lin Y."/>
            <person name="Zhao L."/>
            <person name="Xing Q."/>
            <person name="Dou J."/>
            <person name="Li Y."/>
            <person name="Mao J."/>
            <person name="Guo H."/>
            <person name="Dou H."/>
            <person name="Li T."/>
            <person name="Mu C."/>
            <person name="Jiang W."/>
            <person name="Fu Q."/>
            <person name="Fu X."/>
            <person name="Miao Y."/>
            <person name="Liu J."/>
            <person name="Yu Q."/>
            <person name="Li R."/>
            <person name="Liao H."/>
            <person name="Li X."/>
            <person name="Kong Y."/>
            <person name="Jiang Z."/>
            <person name="Chourrout D."/>
            <person name="Li R."/>
            <person name="Bao Z."/>
        </authorList>
    </citation>
    <scope>NUCLEOTIDE SEQUENCE [LARGE SCALE GENOMIC DNA]</scope>
    <source>
        <strain evidence="4 5">PY_sf001</strain>
    </source>
</reference>
<accession>A0A210PTM5</accession>
<feature type="repeat" description="ANK" evidence="3">
    <location>
        <begin position="101"/>
        <end position="133"/>
    </location>
</feature>
<keyword evidence="2 3" id="KW-0040">ANK repeat</keyword>
<dbReference type="PANTHER" id="PTHR24198">
    <property type="entry name" value="ANKYRIN REPEAT AND PROTEIN KINASE DOMAIN-CONTAINING PROTEIN"/>
    <property type="match status" value="1"/>
</dbReference>
<dbReference type="SUPFAM" id="SSF48403">
    <property type="entry name" value="Ankyrin repeat"/>
    <property type="match status" value="1"/>
</dbReference>
<feature type="repeat" description="ANK" evidence="3">
    <location>
        <begin position="69"/>
        <end position="101"/>
    </location>
</feature>
<evidence type="ECO:0000256" key="1">
    <source>
        <dbReference type="ARBA" id="ARBA00022737"/>
    </source>
</evidence>
<dbReference type="AlphaFoldDB" id="A0A210PTM5"/>
<dbReference type="Proteomes" id="UP000242188">
    <property type="component" value="Unassembled WGS sequence"/>
</dbReference>
<sequence length="170" mass="18548">MVDGATSLFITAQNGHLKLLKYLISKGADVNAKRQDQATPLWIASQMGHVPVVRELLLANAEVDALREDGATPLFKACHKGHLEVTEQLLRYKPTLGLLQNGETPLHAAALFGHMKVIKLLLSYSVDTQIKNKEGKTAVELAREAGYDYIAKFVESYVRSSTPNGSTSSS</sequence>
<dbReference type="PROSITE" id="PS50088">
    <property type="entry name" value="ANK_REPEAT"/>
    <property type="match status" value="4"/>
</dbReference>
<dbReference type="STRING" id="6573.A0A210PTM5"/>
<dbReference type="SMART" id="SM00248">
    <property type="entry name" value="ANK"/>
    <property type="match status" value="4"/>
</dbReference>
<proteinExistence type="predicted"/>
<dbReference type="PROSITE" id="PS50297">
    <property type="entry name" value="ANK_REP_REGION"/>
    <property type="match status" value="3"/>
</dbReference>
<evidence type="ECO:0000256" key="2">
    <source>
        <dbReference type="ARBA" id="ARBA00023043"/>
    </source>
</evidence>
<dbReference type="InterPro" id="IPR002110">
    <property type="entry name" value="Ankyrin_rpt"/>
</dbReference>
<evidence type="ECO:0000313" key="5">
    <source>
        <dbReference type="Proteomes" id="UP000242188"/>
    </source>
</evidence>